<evidence type="ECO:0000259" key="4">
    <source>
        <dbReference type="Pfam" id="PF23099"/>
    </source>
</evidence>
<feature type="domain" description="U3 small nucleolar RNA-associated protein 20" evidence="3">
    <location>
        <begin position="1637"/>
        <end position="1860"/>
    </location>
</feature>
<gene>
    <name evidence="5" type="ORF">SCHPADRAFT_853762</name>
</gene>
<feature type="region of interest" description="Disordered" evidence="1">
    <location>
        <begin position="2552"/>
        <end position="2589"/>
    </location>
</feature>
<dbReference type="Pfam" id="PF20416">
    <property type="entry name" value="UTP20"/>
    <property type="match status" value="1"/>
</dbReference>
<organism evidence="5 6">
    <name type="scientific">Schizopora paradoxa</name>
    <dbReference type="NCBI Taxonomy" id="27342"/>
    <lineage>
        <taxon>Eukaryota</taxon>
        <taxon>Fungi</taxon>
        <taxon>Dikarya</taxon>
        <taxon>Basidiomycota</taxon>
        <taxon>Agaricomycotina</taxon>
        <taxon>Agaricomycetes</taxon>
        <taxon>Hymenochaetales</taxon>
        <taxon>Schizoporaceae</taxon>
        <taxon>Schizopora</taxon>
    </lineage>
</organism>
<dbReference type="InterPro" id="IPR016024">
    <property type="entry name" value="ARM-type_fold"/>
</dbReference>
<evidence type="ECO:0000259" key="2">
    <source>
        <dbReference type="Pfam" id="PF07539"/>
    </source>
</evidence>
<dbReference type="GO" id="GO:0030686">
    <property type="term" value="C:90S preribosome"/>
    <property type="evidence" value="ECO:0007669"/>
    <property type="project" value="TreeGrafter"/>
</dbReference>
<evidence type="ECO:0000259" key="3">
    <source>
        <dbReference type="Pfam" id="PF20416"/>
    </source>
</evidence>
<feature type="compositionally biased region" description="Basic residues" evidence="1">
    <location>
        <begin position="2578"/>
        <end position="2589"/>
    </location>
</feature>
<dbReference type="PANTHER" id="PTHR17695">
    <property type="entry name" value="SMALL SUBUNIT PROCESSOME COMPONENT 20 HOMOLOG"/>
    <property type="match status" value="1"/>
</dbReference>
<protein>
    <submittedName>
        <fullName evidence="5">Uncharacterized protein</fullName>
    </submittedName>
</protein>
<dbReference type="Gene3D" id="1.25.10.10">
    <property type="entry name" value="Leucine-rich Repeat Variant"/>
    <property type="match status" value="2"/>
</dbReference>
<dbReference type="STRING" id="27342.A0A0H2RSX8"/>
<dbReference type="SUPFAM" id="SSF48371">
    <property type="entry name" value="ARM repeat"/>
    <property type="match status" value="4"/>
</dbReference>
<dbReference type="InterPro" id="IPR011989">
    <property type="entry name" value="ARM-like"/>
</dbReference>
<evidence type="ECO:0000313" key="6">
    <source>
        <dbReference type="Proteomes" id="UP000053477"/>
    </source>
</evidence>
<evidence type="ECO:0000256" key="1">
    <source>
        <dbReference type="SAM" id="MobiDB-lite"/>
    </source>
</evidence>
<dbReference type="GO" id="GO:0032040">
    <property type="term" value="C:small-subunit processome"/>
    <property type="evidence" value="ECO:0007669"/>
    <property type="project" value="TreeGrafter"/>
</dbReference>
<dbReference type="Proteomes" id="UP000053477">
    <property type="component" value="Unassembled WGS sequence"/>
</dbReference>
<evidence type="ECO:0000313" key="5">
    <source>
        <dbReference type="EMBL" id="KLO12558.1"/>
    </source>
</evidence>
<dbReference type="Pfam" id="PF07539">
    <property type="entry name" value="UTP20_N"/>
    <property type="match status" value="1"/>
</dbReference>
<sequence>MADKQDEDGHRTKRFKHQTYNQQLKDVHLAPALSRANAEELSEEDGSLFHARLSHWTQLNLSPTFLAFSKNVFPLAQSLPLLVHHWKEVLEIWLGHIETADDEARKALFDLLQNLILDLRSTLAPSYATILKSLLRFLPRNISPDSLTPLIETLATLFKHSLPLPLEDDYSGVDLTWEDLCSTIVKCKSEIQRAVGEVWPGVLRRLKKDARCRMVRKMLSTGDGDDVADFISWCLVSTCKGIANTLHSSTASVVLECVRFHSTDDNTPTRSATICRRLLTALVHHCSNADQFTELAEALLVNIEGLPKEGGWSLELQRSLQLFSIITSVRQGSRCLPNHHSRVLIVFTQLTVESDECLSCLDTIVASFVAQSSDLTVWLRSCRRVLDHVWAAGSKATALALTGALLECNWDGFKQFALPLFKKHALTILRDQDRQLSLQTLRILSRVGEAKLLDDIDEETKTGLGAWANNFLTDFSLSESTVLAFRELSNIIPTVQSRRIAFALASLLQRLVPSTEDTSASFNETWANEGWVVGRILRLLVRVPADWLPLGFGMPELIEKLILGYAWSEFVMDSVSEYVKKRYSDAPVAANQLQPSTVTVLVENLKSHLQHVRLSSLNILNCALSPYSSNETVKRCITAEEVPLSVQGVRERVLRIGRLSQFVRDDDVTAAEICVTWLLGQVKVNLRPIWSPSGEALASFAERFPETLWPIVVKEIASFKEGKEASHPLWADESLTDSSDAETKEEERTWRDPSAFKLRSHIRNWTSNDSCVSAIVKDQCDHGRFNPVSFEAQLLSAMAGFSSLVEKHGRDVVPLFLEIVSSESDMKSSRARIVNWLTLFSNFSNPKALPNASSVHEVYIRYLSHPDRALQTIALSCELSIKSPGLTSHADLCRSLLDNAKWRETLTFLDVNSFSPKDRAEVVPVIIRILYGMMLERKGRGHGMGKRAALLGALGGCSDEELSLLTELMTAPFKDLAGLIDEGGIWKQSEINVAAPEKQQVGFLTLLGDALKTLASRTMKDWPRLLAVTVSLGGNAQNKLGSAVTDGEDEAQSEENEAEEMEEEQEGGSALLRSVRLLSLKRITDFFRLTSEFDFTPYISETYRMLITPRLALLDQENTQAPSALLDLMDVWTYRRQTASFLGKYDTRTLTKIYDCLIATNVKPSVLTRIFDIIERLLAYSVDDEELSTLVIKPYIGRLLDNFAILIQRSSTSSIAADSLLQREISILTDLSPYVTDRKQAVDFLSLLVPQLRKSHKLIPEKMKVNILEIVTNLLPSLPGLHETDSTLYMKIFDTLSSLLQQLRGRNSRIGLISAFDELARLNQTLVPLTSTLSSLNAFSTKRIDEPDFDKRLAAVGELTVDRCNAMTPMEWRPILHNMLYCIQDENELSIRSNATSIIKRFLDVLSKTSDDDLRSCFSKLLFPGLKHCLRSKSDAVRLEIISVLGHGVSVCENIPTLNEMRPLLGSGDEEVNFFNNICHVQVHRRIRSILRLGEYCDDPGFGANILKDIFLPIVTYFILSAPTTDHHLVNEAISTLGRIAKHLPWSTYHALVQQFLKLSTGQSASERVFTRTLLTILDNFHFTLEESSVTEIDQEVEDEEALTSGKETATQSTNSKVHEIVARRLLPSLLKHLEQRDEMEDSNRILIAVGVTKVALYLPEDSRRAQIDKLLSVTSQIFRSKSQETRDITRETLCKIAVYLGPSYLPKVIQCVRDALQRGPHLHVLAFVVHALLVHVTSEDGNPFAGNLDDCVRDVAHISSEVIFGKSGKDVESEGFKTKMKEVRSSSKKGIDSFSILGRVITPSAIPNLLYPIKAIMHETESSRSMQLVDDVLRAISLGINSNPNFGPSDILSLCHTLITQNARFFQQHERKKPRKGLAKVVNDVIVQNKRKPSTDEDHYAHTSWRFVCFGLDLFSTAYKRNRFDFSDNGVLSRLQPMVNVIGNTLYSSNGSITAHGLKATGQICRCPLPNIDKSLPVFARQTLEIVRQTGSTESEMAQTALKTLAAMMRECPSLNMKEKDLTFLLELVTPDLQEPDRQSTAFAILKAIIARKFVVAEIYDMMDKVAEIMVTSQSTQVRELCRGVLLQFLLDYPQGKGRLKQHFAFLVKNLSYVFEAGRMSVMELLNATILKFSDAIIEEYSDMIFIGLVMVIANDESPKCRETSAQLLKSLIRRMKEEQRRTVLSHVHVWASQEGNVALARVSSQLYGLFIDTLKAECLPYVVTMLADVNKKVNDAAQQMDEGDSEQGPSGSSTEPVNAQWQVSYQALLVLSKIPQTFPDLFAKHDQIPWAAVSSLLLYPHAWVRTASCRLLGSLFSITPVASPSEELSEDFPLSLHGMQEVAWSLTTQLKSEHLDETLSLQIVKNLFYVGKCFYAKATEEQGDQEMEDDSNSSDGEDDDEEKVDEGRTSVDKNNLLPWLFSRLSYQARSAYVVRMNRKGNLENWSRQPSAIFRWFAAMASHMDESHLRRYLPHVLSPLYRILEDTTIRDPQMDTLKSLATEVQDLVRNKAGSDAFASAHNKIRQKVQEVRMERRTARSLLNVLNPRAAFKRKEHKHAQSKENKKRKQREFADRKIRTKFSKRRKTD</sequence>
<feature type="domain" description="U3 small nucleolar RNA-associated protein 20 N-terminal" evidence="2">
    <location>
        <begin position="828"/>
        <end position="1434"/>
    </location>
</feature>
<dbReference type="InParanoid" id="A0A0H2RSX8"/>
<reference evidence="5 6" key="1">
    <citation type="submission" date="2015-04" db="EMBL/GenBank/DDBJ databases">
        <title>Complete genome sequence of Schizopora paradoxa KUC8140, a cosmopolitan wood degrader in East Asia.</title>
        <authorList>
            <consortium name="DOE Joint Genome Institute"/>
            <person name="Min B."/>
            <person name="Park H."/>
            <person name="Jang Y."/>
            <person name="Kim J.-J."/>
            <person name="Kim K.H."/>
            <person name="Pangilinan J."/>
            <person name="Lipzen A."/>
            <person name="Riley R."/>
            <person name="Grigoriev I.V."/>
            <person name="Spatafora J.W."/>
            <person name="Choi I.-G."/>
        </authorList>
    </citation>
    <scope>NUCLEOTIDE SEQUENCE [LARGE SCALE GENOMIC DNA]</scope>
    <source>
        <strain evidence="5 6">KUC8140</strain>
    </source>
</reference>
<feature type="compositionally biased region" description="Acidic residues" evidence="1">
    <location>
        <begin position="2383"/>
        <end position="2406"/>
    </location>
</feature>
<proteinExistence type="predicted"/>
<dbReference type="InterPro" id="IPR052575">
    <property type="entry name" value="SSU_processome_comp_20"/>
</dbReference>
<dbReference type="InterPro" id="IPR011430">
    <property type="entry name" value="UTP20_N"/>
</dbReference>
<dbReference type="Pfam" id="PF23099">
    <property type="entry name" value="UTP20_C"/>
    <property type="match status" value="1"/>
</dbReference>
<feature type="region of interest" description="Disordered" evidence="1">
    <location>
        <begin position="1039"/>
        <end position="1068"/>
    </location>
</feature>
<dbReference type="OrthoDB" id="360653at2759"/>
<keyword evidence="6" id="KW-1185">Reference proteome</keyword>
<dbReference type="InterPro" id="IPR046523">
    <property type="entry name" value="UTP20_dom"/>
</dbReference>
<dbReference type="PANTHER" id="PTHR17695:SF11">
    <property type="entry name" value="SMALL SUBUNIT PROCESSOME COMPONENT 20 HOMOLOG"/>
    <property type="match status" value="1"/>
</dbReference>
<accession>A0A0H2RSX8</accession>
<feature type="domain" description="U3 small nucleolar RNA-associated protein 20 C-terminal" evidence="4">
    <location>
        <begin position="2306"/>
        <end position="2570"/>
    </location>
</feature>
<feature type="region of interest" description="Disordered" evidence="1">
    <location>
        <begin position="2383"/>
        <end position="2410"/>
    </location>
</feature>
<dbReference type="FunCoup" id="A0A0H2RSX8">
    <property type="interactions" value="566"/>
</dbReference>
<dbReference type="InterPro" id="IPR057525">
    <property type="entry name" value="UTP20_C"/>
</dbReference>
<name>A0A0H2RSX8_9AGAM</name>
<feature type="compositionally biased region" description="Acidic residues" evidence="1">
    <location>
        <begin position="1046"/>
        <end position="1066"/>
    </location>
</feature>
<dbReference type="EMBL" id="KQ085975">
    <property type="protein sequence ID" value="KLO12558.1"/>
    <property type="molecule type" value="Genomic_DNA"/>
</dbReference>